<sequence length="130" mass="13767">MKKYIAIVFMATAALMIAGCSSTSTATNLDAAAFSAKTAEAGVITLDVRTPGEFMVGHIQGAINVDVEGTQFETEIAKLDKSATYAVYCHSGRRSAIAVETLHHNGCNNLFNLTNGIVDWQANNLPVVTS</sequence>
<dbReference type="SMART" id="SM00450">
    <property type="entry name" value="RHOD"/>
    <property type="match status" value="1"/>
</dbReference>
<dbReference type="CDD" id="cd00158">
    <property type="entry name" value="RHOD"/>
    <property type="match status" value="1"/>
</dbReference>
<accession>A0A6J6GGG1</accession>
<name>A0A6J6GGG1_9ZZZZ</name>
<dbReference type="AlphaFoldDB" id="A0A6J6GGG1"/>
<dbReference type="SUPFAM" id="SSF52821">
    <property type="entry name" value="Rhodanese/Cell cycle control phosphatase"/>
    <property type="match status" value="1"/>
</dbReference>
<organism evidence="2">
    <name type="scientific">freshwater metagenome</name>
    <dbReference type="NCBI Taxonomy" id="449393"/>
    <lineage>
        <taxon>unclassified sequences</taxon>
        <taxon>metagenomes</taxon>
        <taxon>ecological metagenomes</taxon>
    </lineage>
</organism>
<dbReference type="Gene3D" id="3.40.250.10">
    <property type="entry name" value="Rhodanese-like domain"/>
    <property type="match status" value="1"/>
</dbReference>
<evidence type="ECO:0000313" key="2">
    <source>
        <dbReference type="EMBL" id="CAB4598184.1"/>
    </source>
</evidence>
<dbReference type="InterPro" id="IPR052367">
    <property type="entry name" value="Thiosulfate_ST/Rhodanese-like"/>
</dbReference>
<dbReference type="EMBL" id="CAEZUG010000065">
    <property type="protein sequence ID" value="CAB4598184.1"/>
    <property type="molecule type" value="Genomic_DNA"/>
</dbReference>
<dbReference type="InterPro" id="IPR001763">
    <property type="entry name" value="Rhodanese-like_dom"/>
</dbReference>
<gene>
    <name evidence="2" type="ORF">UFOPK1795_01012</name>
</gene>
<dbReference type="Pfam" id="PF00581">
    <property type="entry name" value="Rhodanese"/>
    <property type="match status" value="1"/>
</dbReference>
<dbReference type="PROSITE" id="PS50206">
    <property type="entry name" value="RHODANESE_3"/>
    <property type="match status" value="1"/>
</dbReference>
<dbReference type="PROSITE" id="PS51257">
    <property type="entry name" value="PROKAR_LIPOPROTEIN"/>
    <property type="match status" value="1"/>
</dbReference>
<feature type="domain" description="Rhodanese" evidence="1">
    <location>
        <begin position="39"/>
        <end position="129"/>
    </location>
</feature>
<reference evidence="2" key="1">
    <citation type="submission" date="2020-05" db="EMBL/GenBank/DDBJ databases">
        <authorList>
            <person name="Chiriac C."/>
            <person name="Salcher M."/>
            <person name="Ghai R."/>
            <person name="Kavagutti S V."/>
        </authorList>
    </citation>
    <scope>NUCLEOTIDE SEQUENCE</scope>
</reference>
<dbReference type="PANTHER" id="PTHR45431">
    <property type="entry name" value="RHODANESE-LIKE DOMAIN-CONTAINING PROTEIN 15, CHLOROPLASTIC"/>
    <property type="match status" value="1"/>
</dbReference>
<proteinExistence type="predicted"/>
<dbReference type="InterPro" id="IPR036873">
    <property type="entry name" value="Rhodanese-like_dom_sf"/>
</dbReference>
<evidence type="ECO:0000259" key="1">
    <source>
        <dbReference type="PROSITE" id="PS50206"/>
    </source>
</evidence>
<dbReference type="PANTHER" id="PTHR45431:SF3">
    <property type="entry name" value="RHODANESE-LIKE DOMAIN-CONTAINING PROTEIN 15, CHLOROPLASTIC"/>
    <property type="match status" value="1"/>
</dbReference>
<protein>
    <submittedName>
        <fullName evidence="2">Unannotated protein</fullName>
    </submittedName>
</protein>